<evidence type="ECO:0000256" key="6">
    <source>
        <dbReference type="SAM" id="MobiDB-lite"/>
    </source>
</evidence>
<proteinExistence type="inferred from homology"/>
<organism evidence="9 10">
    <name type="scientific">Streptomyces cathayae</name>
    <dbReference type="NCBI Taxonomy" id="3031124"/>
    <lineage>
        <taxon>Bacteria</taxon>
        <taxon>Bacillati</taxon>
        <taxon>Actinomycetota</taxon>
        <taxon>Actinomycetes</taxon>
        <taxon>Kitasatosporales</taxon>
        <taxon>Streptomycetaceae</taxon>
        <taxon>Streptomyces</taxon>
    </lineage>
</organism>
<name>A0ABY8KE09_9ACTN</name>
<dbReference type="InterPro" id="IPR036250">
    <property type="entry name" value="AcylCo_DH-like_C"/>
</dbReference>
<evidence type="ECO:0000313" key="10">
    <source>
        <dbReference type="Proteomes" id="UP001216440"/>
    </source>
</evidence>
<protein>
    <submittedName>
        <fullName evidence="9">Acyl-CoA dehydrogenase</fullName>
    </submittedName>
</protein>
<evidence type="ECO:0000256" key="5">
    <source>
        <dbReference type="ARBA" id="ARBA00023002"/>
    </source>
</evidence>
<dbReference type="PIRSF" id="PIRSF000168">
    <property type="entry name" value="Acyl-CoA_oxidase"/>
    <property type="match status" value="1"/>
</dbReference>
<keyword evidence="10" id="KW-1185">Reference proteome</keyword>
<dbReference type="PANTHER" id="PTHR10909">
    <property type="entry name" value="ELECTRON TRANSPORT OXIDOREDUCTASE"/>
    <property type="match status" value="1"/>
</dbReference>
<feature type="domain" description="Acyl-CoA oxidase C-terminal" evidence="7">
    <location>
        <begin position="461"/>
        <end position="570"/>
    </location>
</feature>
<dbReference type="InterPro" id="IPR012258">
    <property type="entry name" value="Acyl-CoA_oxidase"/>
</dbReference>
<evidence type="ECO:0000259" key="7">
    <source>
        <dbReference type="Pfam" id="PF01756"/>
    </source>
</evidence>
<keyword evidence="4" id="KW-0274">FAD</keyword>
<dbReference type="Gene3D" id="1.20.140.10">
    <property type="entry name" value="Butyryl-CoA Dehydrogenase, subunit A, domain 3"/>
    <property type="match status" value="2"/>
</dbReference>
<keyword evidence="3" id="KW-0285">Flavoprotein</keyword>
<evidence type="ECO:0000259" key="8">
    <source>
        <dbReference type="Pfam" id="PF22924"/>
    </source>
</evidence>
<dbReference type="Gene3D" id="2.40.110.10">
    <property type="entry name" value="Butyryl-CoA Dehydrogenase, subunit A, domain 2"/>
    <property type="match status" value="1"/>
</dbReference>
<dbReference type="InterPro" id="IPR002655">
    <property type="entry name" value="Acyl-CoA_oxidase_C"/>
</dbReference>
<dbReference type="PANTHER" id="PTHR10909:SF382">
    <property type="entry name" value="ACYL-COENZYME A OXIDASE"/>
    <property type="match status" value="1"/>
</dbReference>
<dbReference type="Proteomes" id="UP001216440">
    <property type="component" value="Chromosome"/>
</dbReference>
<evidence type="ECO:0000256" key="4">
    <source>
        <dbReference type="ARBA" id="ARBA00022827"/>
    </source>
</evidence>
<evidence type="ECO:0000256" key="1">
    <source>
        <dbReference type="ARBA" id="ARBA00001974"/>
    </source>
</evidence>
<feature type="compositionally biased region" description="Polar residues" evidence="6">
    <location>
        <begin position="666"/>
        <end position="676"/>
    </location>
</feature>
<evidence type="ECO:0000313" key="9">
    <source>
        <dbReference type="EMBL" id="WGD44753.1"/>
    </source>
</evidence>
<dbReference type="Pfam" id="PF01756">
    <property type="entry name" value="ACOX"/>
    <property type="match status" value="1"/>
</dbReference>
<feature type="domain" description="Acyl-CoA oxidase C-alpha1" evidence="8">
    <location>
        <begin position="268"/>
        <end position="412"/>
    </location>
</feature>
<gene>
    <name evidence="9" type="ORF">PYS65_00195</name>
</gene>
<dbReference type="SUPFAM" id="SSF56645">
    <property type="entry name" value="Acyl-CoA dehydrogenase NM domain-like"/>
    <property type="match status" value="1"/>
</dbReference>
<dbReference type="Pfam" id="PF22924">
    <property type="entry name" value="ACOX_C_alpha1"/>
    <property type="match status" value="1"/>
</dbReference>
<keyword evidence="5" id="KW-0560">Oxidoreductase</keyword>
<dbReference type="EMBL" id="CP121682">
    <property type="protein sequence ID" value="WGD44753.1"/>
    <property type="molecule type" value="Genomic_DNA"/>
</dbReference>
<accession>A0ABY8KE09</accession>
<comment type="similarity">
    <text evidence="2">Belongs to the acyl-CoA oxidase family.</text>
</comment>
<dbReference type="InterPro" id="IPR009100">
    <property type="entry name" value="AcylCoA_DH/oxidase_NM_dom_sf"/>
</dbReference>
<dbReference type="SUPFAM" id="SSF47203">
    <property type="entry name" value="Acyl-CoA dehydrogenase C-terminal domain-like"/>
    <property type="match status" value="2"/>
</dbReference>
<evidence type="ECO:0000256" key="3">
    <source>
        <dbReference type="ARBA" id="ARBA00022630"/>
    </source>
</evidence>
<feature type="region of interest" description="Disordered" evidence="6">
    <location>
        <begin position="644"/>
        <end position="676"/>
    </location>
</feature>
<reference evidence="9 10" key="1">
    <citation type="submission" date="2023-03" db="EMBL/GenBank/DDBJ databases">
        <authorList>
            <person name="Mo P."/>
        </authorList>
    </citation>
    <scope>NUCLEOTIDE SEQUENCE [LARGE SCALE GENOMIC DNA]</scope>
    <source>
        <strain evidence="9 10">HUAS 5</strain>
    </source>
</reference>
<evidence type="ECO:0000256" key="2">
    <source>
        <dbReference type="ARBA" id="ARBA00006288"/>
    </source>
</evidence>
<sequence length="676" mass="73071">MPALQVALFGTQAEQFHGPWRELFSSAPFAFQEGLTHRERTELSYQRLHLVNEAVSDARALVADAASLTALHEWAGVADAGMATIASIHFNLFLGSLLDHDHEDRNLTPYLQMERLGTFLCTEQAHGNDASQLETTATFDRASGGFVLDTPSDGARKFMPNTSSVGGAKDALVAARLIVDGDDKGVFLFLTPLSDRNGQHLPGVEVWDLPQTGSAPVDHCTTAFRSVPLPFTAMLQGEHGRLRPDGQFVSSLGNSRKRFLHSIGRVTMGKLCMSAYSLGVTRHALGIAVRHAHTRQTAGMTKGQRVPLMSHRSHHTPLLDALASTYAATLLHRSVVRQWSQSTEADREDCERLIAVAKGWITWRARAVMTECRERCGAQGLALANGITFQLAANEGTITAEGDNLVIWTKAAGEMLLGGLTPKPASEALPEDRSLRDPQHLQDLLADVERIWHERARTRLRTKGARSPLERWNTTVTPALKLVDAHAHRLAAEALLSASAQTASAHARSLLVDLHGLFALREVAAHSGDLLAQGRLTTDQVLDLPDVVESVVADLAPHALEMVEAFSVPHGLLDRHPILHPDGSSGLARPCHDFCVPDGPRCGWLKQGSSPSTTSHEGGCRTCLTNSRIFVRHVRRSALVSRLGASRGDARAGGPATGAGPPGTCFRSTSRGGRCR</sequence>
<dbReference type="InterPro" id="IPR055060">
    <property type="entry name" value="ACOX_C_alpha1"/>
</dbReference>
<dbReference type="InterPro" id="IPR046373">
    <property type="entry name" value="Acyl-CoA_Oxase/DH_mid-dom_sf"/>
</dbReference>
<comment type="cofactor">
    <cofactor evidence="1">
        <name>FAD</name>
        <dbReference type="ChEBI" id="CHEBI:57692"/>
    </cofactor>
</comment>